<dbReference type="EMBL" id="QKWP01000236">
    <property type="protein sequence ID" value="RIB23990.1"/>
    <property type="molecule type" value="Genomic_DNA"/>
</dbReference>
<evidence type="ECO:0000313" key="2">
    <source>
        <dbReference type="Proteomes" id="UP000266673"/>
    </source>
</evidence>
<keyword evidence="2" id="KW-1185">Reference proteome</keyword>
<dbReference type="OrthoDB" id="2436307at2759"/>
<comment type="caution">
    <text evidence="1">The sequence shown here is derived from an EMBL/GenBank/DDBJ whole genome shotgun (WGS) entry which is preliminary data.</text>
</comment>
<reference evidence="1 2" key="1">
    <citation type="submission" date="2018-06" db="EMBL/GenBank/DDBJ databases">
        <title>Comparative genomics reveals the genomic features of Rhizophagus irregularis, R. cerebriforme, R. diaphanum and Gigaspora rosea, and their symbiotic lifestyle signature.</title>
        <authorList>
            <person name="Morin E."/>
            <person name="San Clemente H."/>
            <person name="Chen E.C.H."/>
            <person name="De La Providencia I."/>
            <person name="Hainaut M."/>
            <person name="Kuo A."/>
            <person name="Kohler A."/>
            <person name="Murat C."/>
            <person name="Tang N."/>
            <person name="Roy S."/>
            <person name="Loubradou J."/>
            <person name="Henrissat B."/>
            <person name="Grigoriev I.V."/>
            <person name="Corradi N."/>
            <person name="Roux C."/>
            <person name="Martin F.M."/>
        </authorList>
    </citation>
    <scope>NUCLEOTIDE SEQUENCE [LARGE SCALE GENOMIC DNA]</scope>
    <source>
        <strain evidence="1 2">DAOM 194757</strain>
    </source>
</reference>
<dbReference type="STRING" id="44941.A0A397VNB9"/>
<organism evidence="1 2">
    <name type="scientific">Gigaspora rosea</name>
    <dbReference type="NCBI Taxonomy" id="44941"/>
    <lineage>
        <taxon>Eukaryota</taxon>
        <taxon>Fungi</taxon>
        <taxon>Fungi incertae sedis</taxon>
        <taxon>Mucoromycota</taxon>
        <taxon>Glomeromycotina</taxon>
        <taxon>Glomeromycetes</taxon>
        <taxon>Diversisporales</taxon>
        <taxon>Gigasporaceae</taxon>
        <taxon>Gigaspora</taxon>
    </lineage>
</organism>
<sequence>MFIVYKKRNSIKMDSFLKSYNSSESEVFDNFNYKPRKRSSKRVANERVHEQDYTLKSFMSLDIPTQSCSSTISYYNAAESFLPFSMPSSEEPAILATSVKVKPPKIETLYSFLNFQSFDGLFLPSEKFYSWFGKNDFKDFEIIRIKNERVLCLALAMAYLELIMFETFKEECEMCYEKSKKALKKEVDGDEQKINEILEKAKEWVNKWANE</sequence>
<dbReference type="Proteomes" id="UP000266673">
    <property type="component" value="Unassembled WGS sequence"/>
</dbReference>
<dbReference type="AlphaFoldDB" id="A0A397VNB9"/>
<gene>
    <name evidence="1" type="ORF">C2G38_760857</name>
</gene>
<evidence type="ECO:0000313" key="1">
    <source>
        <dbReference type="EMBL" id="RIB23990.1"/>
    </source>
</evidence>
<protein>
    <submittedName>
        <fullName evidence="1">Uncharacterized protein</fullName>
    </submittedName>
</protein>
<proteinExistence type="predicted"/>
<name>A0A397VNB9_9GLOM</name>
<accession>A0A397VNB9</accession>